<dbReference type="PANTHER" id="PTHR23406">
    <property type="entry name" value="MALIC ENZYME-RELATED"/>
    <property type="match status" value="1"/>
</dbReference>
<keyword evidence="3" id="KW-1185">Reference proteome</keyword>
<dbReference type="Pfam" id="PF00390">
    <property type="entry name" value="malic"/>
    <property type="match status" value="1"/>
</dbReference>
<feature type="domain" description="Malic enzyme N-terminal" evidence="1">
    <location>
        <begin position="100"/>
        <end position="172"/>
    </location>
</feature>
<name>A0ABQ7GJY1_DUNSA</name>
<evidence type="ECO:0000259" key="1">
    <source>
        <dbReference type="Pfam" id="PF00390"/>
    </source>
</evidence>
<evidence type="ECO:0000313" key="3">
    <source>
        <dbReference type="Proteomes" id="UP000815325"/>
    </source>
</evidence>
<gene>
    <name evidence="2" type="ORF">DUNSADRAFT_8154</name>
</gene>
<protein>
    <recommendedName>
        <fullName evidence="1">Malic enzyme N-terminal domain-containing protein</fullName>
    </recommendedName>
</protein>
<comment type="caution">
    <text evidence="2">The sequence shown here is derived from an EMBL/GenBank/DDBJ whole genome shotgun (WGS) entry which is preliminary data.</text>
</comment>
<sequence>MAPEAHTRGCPSSLLWSLANASPCPAARDDTERKFSKIENEKDYFGALKRGSSRIGCSASTCKQVAHNMEGQQEDLGLNRLNAIPSDIEKYMWLRALLETHSDEYYRLLTSQTERVLPFIYTPTVGEACSRYFELKQRPQEPRLRPNGLFLSLEDRGKILEKLRSWPRQNVCLLC</sequence>
<dbReference type="InterPro" id="IPR046346">
    <property type="entry name" value="Aminoacid_DH-like_N_sf"/>
</dbReference>
<dbReference type="SUPFAM" id="SSF53223">
    <property type="entry name" value="Aminoacid dehydrogenase-like, N-terminal domain"/>
    <property type="match status" value="1"/>
</dbReference>
<dbReference type="Gene3D" id="3.40.50.10380">
    <property type="entry name" value="Malic enzyme, N-terminal domain"/>
    <property type="match status" value="1"/>
</dbReference>
<evidence type="ECO:0000313" key="2">
    <source>
        <dbReference type="EMBL" id="KAF5834928.1"/>
    </source>
</evidence>
<organism evidence="2 3">
    <name type="scientific">Dunaliella salina</name>
    <name type="common">Green alga</name>
    <name type="synonym">Protococcus salinus</name>
    <dbReference type="NCBI Taxonomy" id="3046"/>
    <lineage>
        <taxon>Eukaryota</taxon>
        <taxon>Viridiplantae</taxon>
        <taxon>Chlorophyta</taxon>
        <taxon>core chlorophytes</taxon>
        <taxon>Chlorophyceae</taxon>
        <taxon>CS clade</taxon>
        <taxon>Chlamydomonadales</taxon>
        <taxon>Dunaliellaceae</taxon>
        <taxon>Dunaliella</taxon>
    </lineage>
</organism>
<dbReference type="InterPro" id="IPR012301">
    <property type="entry name" value="Malic_N_dom"/>
</dbReference>
<proteinExistence type="predicted"/>
<dbReference type="PANTHER" id="PTHR23406:SF68">
    <property type="entry name" value="MALIC ENZYME"/>
    <property type="match status" value="1"/>
</dbReference>
<dbReference type="Proteomes" id="UP000815325">
    <property type="component" value="Unassembled WGS sequence"/>
</dbReference>
<accession>A0ABQ7GJY1</accession>
<reference evidence="2" key="1">
    <citation type="submission" date="2017-08" db="EMBL/GenBank/DDBJ databases">
        <authorList>
            <person name="Polle J.E."/>
            <person name="Barry K."/>
            <person name="Cushman J."/>
            <person name="Schmutz J."/>
            <person name="Tran D."/>
            <person name="Hathwaick L.T."/>
            <person name="Yim W.C."/>
            <person name="Jenkins J."/>
            <person name="Mckie-Krisberg Z.M."/>
            <person name="Prochnik S."/>
            <person name="Lindquist E."/>
            <person name="Dockter R.B."/>
            <person name="Adam C."/>
            <person name="Molina H."/>
            <person name="Bunkerborg J."/>
            <person name="Jin E."/>
            <person name="Buchheim M."/>
            <person name="Magnuson J."/>
        </authorList>
    </citation>
    <scope>NUCLEOTIDE SEQUENCE</scope>
    <source>
        <strain evidence="2">CCAP 19/18</strain>
    </source>
</reference>
<dbReference type="EMBL" id="MU069731">
    <property type="protein sequence ID" value="KAF5834928.1"/>
    <property type="molecule type" value="Genomic_DNA"/>
</dbReference>
<dbReference type="InterPro" id="IPR037062">
    <property type="entry name" value="Malic_N_dom_sf"/>
</dbReference>